<feature type="transmembrane region" description="Helical" evidence="1">
    <location>
        <begin position="328"/>
        <end position="345"/>
    </location>
</feature>
<keyword evidence="1" id="KW-0812">Transmembrane</keyword>
<feature type="transmembrane region" description="Helical" evidence="1">
    <location>
        <begin position="126"/>
        <end position="150"/>
    </location>
</feature>
<dbReference type="OrthoDB" id="8768312at2"/>
<gene>
    <name evidence="2" type="ORF">D3870_20810</name>
</gene>
<feature type="transmembrane region" description="Helical" evidence="1">
    <location>
        <begin position="9"/>
        <end position="31"/>
    </location>
</feature>
<sequence length="387" mass="41110">MNISSHERALLPLIALQGAVGTLAGFIGFFIMRAHDVNALFGFTAGMLTTAIAATFLAYLFGPRLKLTGKRLLKLGFLVPGLLILCGDGSIAVMALAYGSFVGLSWSARHWLEMSLLADAERDGYAAHSGALTVVFGIVTTLVATLLLAGTAEQSRYVYLLYGAICLAGGALLGNRIPETPPVSIRDPLSVIRQPEFIACLPLFFLESGLFGISQALASAGAVKALNSASHFGWVATVAGLAGGVALYFTRKNRGVQNRVHWLGGSCLVVGIAFVLLGASAWIPALYIGYTVLKSAGGPFLAASEQVLNQRTLDIQGSLSDRIFAREFVLWGLRMISLLMFWALATRLSPTHILAVGSTLLALATAMEYVFGKSLFWKNHTSVNAAI</sequence>
<keyword evidence="1" id="KW-0472">Membrane</keyword>
<evidence type="ECO:0000313" key="2">
    <source>
        <dbReference type="EMBL" id="RJF96826.1"/>
    </source>
</evidence>
<organism evidence="2 3">
    <name type="scientific">Noviherbaspirillum cavernae</name>
    <dbReference type="NCBI Taxonomy" id="2320862"/>
    <lineage>
        <taxon>Bacteria</taxon>
        <taxon>Pseudomonadati</taxon>
        <taxon>Pseudomonadota</taxon>
        <taxon>Betaproteobacteria</taxon>
        <taxon>Burkholderiales</taxon>
        <taxon>Oxalobacteraceae</taxon>
        <taxon>Noviherbaspirillum</taxon>
    </lineage>
</organism>
<evidence type="ECO:0008006" key="4">
    <source>
        <dbReference type="Google" id="ProtNLM"/>
    </source>
</evidence>
<dbReference type="SUPFAM" id="SSF103473">
    <property type="entry name" value="MFS general substrate transporter"/>
    <property type="match status" value="1"/>
</dbReference>
<feature type="transmembrane region" description="Helical" evidence="1">
    <location>
        <begin position="262"/>
        <end position="288"/>
    </location>
</feature>
<evidence type="ECO:0000256" key="1">
    <source>
        <dbReference type="SAM" id="Phobius"/>
    </source>
</evidence>
<feature type="transmembrane region" description="Helical" evidence="1">
    <location>
        <begin position="351"/>
        <end position="371"/>
    </location>
</feature>
<proteinExistence type="predicted"/>
<dbReference type="AlphaFoldDB" id="A0A418WVV2"/>
<dbReference type="EMBL" id="QYUN01000003">
    <property type="protein sequence ID" value="RJF96826.1"/>
    <property type="molecule type" value="Genomic_DNA"/>
</dbReference>
<dbReference type="InterPro" id="IPR036259">
    <property type="entry name" value="MFS_trans_sf"/>
</dbReference>
<keyword evidence="1" id="KW-1133">Transmembrane helix</keyword>
<name>A0A418WVV2_9BURK</name>
<reference evidence="2 3" key="1">
    <citation type="submission" date="2018-09" db="EMBL/GenBank/DDBJ databases">
        <authorList>
            <person name="Zhu H."/>
        </authorList>
    </citation>
    <scope>NUCLEOTIDE SEQUENCE [LARGE SCALE GENOMIC DNA]</scope>
    <source>
        <strain evidence="2 3">K2R10-39</strain>
    </source>
</reference>
<accession>A0A418WVV2</accession>
<keyword evidence="3" id="KW-1185">Reference proteome</keyword>
<protein>
    <recommendedName>
        <fullName evidence="4">MFS transporter</fullName>
    </recommendedName>
</protein>
<feature type="transmembrane region" description="Helical" evidence="1">
    <location>
        <begin position="157"/>
        <end position="177"/>
    </location>
</feature>
<dbReference type="Proteomes" id="UP000285190">
    <property type="component" value="Unassembled WGS sequence"/>
</dbReference>
<evidence type="ECO:0000313" key="3">
    <source>
        <dbReference type="Proteomes" id="UP000285190"/>
    </source>
</evidence>
<dbReference type="RefSeq" id="WP_119742963.1">
    <property type="nucleotide sequence ID" value="NZ_QYUN01000003.1"/>
</dbReference>
<comment type="caution">
    <text evidence="2">The sequence shown here is derived from an EMBL/GenBank/DDBJ whole genome shotgun (WGS) entry which is preliminary data.</text>
</comment>
<feature type="transmembrane region" description="Helical" evidence="1">
    <location>
        <begin position="232"/>
        <end position="250"/>
    </location>
</feature>
<feature type="transmembrane region" description="Helical" evidence="1">
    <location>
        <begin position="82"/>
        <end position="106"/>
    </location>
</feature>
<feature type="transmembrane region" description="Helical" evidence="1">
    <location>
        <begin position="37"/>
        <end position="61"/>
    </location>
</feature>